<evidence type="ECO:0000256" key="1">
    <source>
        <dbReference type="SAM" id="MobiDB-lite"/>
    </source>
</evidence>
<comment type="caution">
    <text evidence="3">The sequence shown here is derived from an EMBL/GenBank/DDBJ whole genome shotgun (WGS) entry which is preliminary data.</text>
</comment>
<dbReference type="InterPro" id="IPR001623">
    <property type="entry name" value="DnaJ_domain"/>
</dbReference>
<feature type="region of interest" description="Disordered" evidence="1">
    <location>
        <begin position="94"/>
        <end position="141"/>
    </location>
</feature>
<feature type="compositionally biased region" description="Basic and acidic residues" evidence="1">
    <location>
        <begin position="362"/>
        <end position="371"/>
    </location>
</feature>
<dbReference type="InterPro" id="IPR036869">
    <property type="entry name" value="J_dom_sf"/>
</dbReference>
<evidence type="ECO:0000259" key="2">
    <source>
        <dbReference type="PROSITE" id="PS50076"/>
    </source>
</evidence>
<dbReference type="CDD" id="cd06257">
    <property type="entry name" value="DnaJ"/>
    <property type="match status" value="1"/>
</dbReference>
<reference evidence="4" key="1">
    <citation type="submission" date="2011-07" db="EMBL/GenBank/DDBJ databases">
        <title>Divergent evolution of antigenic variation in African trypanosomes.</title>
        <authorList>
            <person name="Jackson A.P."/>
            <person name="Berry A."/>
            <person name="Allison H.C."/>
            <person name="Burton P."/>
            <person name="Anderson J."/>
            <person name="Aslett M."/>
            <person name="Brown R."/>
            <person name="Corton N."/>
            <person name="Harris D."/>
            <person name="Hauser H."/>
            <person name="Gamble J."/>
            <person name="Gilderthorp R."/>
            <person name="McQuillan J."/>
            <person name="Quail M.A."/>
            <person name="Sanders M."/>
            <person name="Van Tonder A."/>
            <person name="Ginger M.L."/>
            <person name="Donelson J.E."/>
            <person name="Field M.C."/>
            <person name="Barry J.D."/>
            <person name="Berriman M."/>
            <person name="Hertz-Fowler C."/>
        </authorList>
    </citation>
    <scope>NUCLEOTIDE SEQUENCE [LARGE SCALE GENOMIC DNA]</scope>
    <source>
        <strain evidence="4">IL3000</strain>
    </source>
</reference>
<dbReference type="EMBL" id="CAEQ01000682">
    <property type="protein sequence ID" value="CCD12342.1"/>
    <property type="molecule type" value="Genomic_DNA"/>
</dbReference>
<organism evidence="3 4">
    <name type="scientific">Trypanosoma congolense (strain IL3000)</name>
    <dbReference type="NCBI Taxonomy" id="1068625"/>
    <lineage>
        <taxon>Eukaryota</taxon>
        <taxon>Discoba</taxon>
        <taxon>Euglenozoa</taxon>
        <taxon>Kinetoplastea</taxon>
        <taxon>Metakinetoplastina</taxon>
        <taxon>Trypanosomatida</taxon>
        <taxon>Trypanosomatidae</taxon>
        <taxon>Trypanosoma</taxon>
        <taxon>Nannomonas</taxon>
    </lineage>
</organism>
<accession>F9W593</accession>
<reference evidence="3 4" key="2">
    <citation type="journal article" date="2012" name="Proc. Natl. Acad. Sci. U.S.A.">
        <title>Antigenic diversity is generated by distinct evolutionary mechanisms in African trypanosome species.</title>
        <authorList>
            <person name="Jackson A.P."/>
            <person name="Berry A."/>
            <person name="Aslett M."/>
            <person name="Allison H.C."/>
            <person name="Burton P."/>
            <person name="Vavrova-Anderson J."/>
            <person name="Brown R."/>
            <person name="Browne H."/>
            <person name="Corton N."/>
            <person name="Hauser H."/>
            <person name="Gamble J."/>
            <person name="Gilderthorp R."/>
            <person name="Marcello L."/>
            <person name="McQuillan J."/>
            <person name="Otto T.D."/>
            <person name="Quail M.A."/>
            <person name="Sanders M.J."/>
            <person name="van Tonder A."/>
            <person name="Ginger M.L."/>
            <person name="Field M.C."/>
            <person name="Barry J.D."/>
            <person name="Hertz-Fowler C."/>
            <person name="Berriman M."/>
        </authorList>
    </citation>
    <scope>NUCLEOTIDE SEQUENCE [LARGE SCALE GENOMIC DNA]</scope>
    <source>
        <strain evidence="3 4">IL3000</strain>
    </source>
</reference>
<name>F9W593_TRYCI</name>
<dbReference type="SUPFAM" id="SSF46565">
    <property type="entry name" value="Chaperone J-domain"/>
    <property type="match status" value="1"/>
</dbReference>
<feature type="region of interest" description="Disordered" evidence="1">
    <location>
        <begin position="360"/>
        <end position="454"/>
    </location>
</feature>
<feature type="compositionally biased region" description="Basic and acidic residues" evidence="1">
    <location>
        <begin position="104"/>
        <end position="128"/>
    </location>
</feature>
<keyword evidence="4" id="KW-1185">Reference proteome</keyword>
<dbReference type="Proteomes" id="UP000000702">
    <property type="component" value="Unassembled WGS sequence"/>
</dbReference>
<proteinExistence type="predicted"/>
<dbReference type="Gene3D" id="1.10.287.110">
    <property type="entry name" value="DnaJ domain"/>
    <property type="match status" value="1"/>
</dbReference>
<feature type="domain" description="J" evidence="2">
    <location>
        <begin position="18"/>
        <end position="100"/>
    </location>
</feature>
<sequence length="454" mass="51399">MVDVVSIAQSILDCADDAALQILSLAPELPPVTVDTPVTEARRSYIRLAGMLHPDKLKGKLEKATEVFQKLVRAFEKVADPKYRKALMVQQAKEKKKNKGSAAAREHKAAGTKQKVETKTLLDTDDTRTRKRTNKGLSVNRKTKESVHDDFIVHDSEDDYEDVEEEDFGNNDNDSEFDKYFFQSTVPPPVSSNRAMIGTPRVGGIYIRTVVQCPQCRTTWEPDSKQQYSLFMGPAGKKIHCETCLCRFGCATAFHACPHCKCAFDYDATMYDSQIDCTRCKKVFGFPYYPVNQNLIDLVRLEEWRERVERESALERTQRANRRHREASEEQNELHTLVGTCIVEEKCPLCKAPVTSRHRRHVEGCMKKSPADRAASGRDLLPREDKAKKTPRTREPKAVVTVKSAVNPKRTKASKTITTNKSAKTVRKKRARSESTSSESEEEFFSESSSSYDS</sequence>
<dbReference type="VEuPathDB" id="TriTrypDB:TcIL3000_0_32330"/>
<protein>
    <submittedName>
        <fullName evidence="3">WGS project CAEQ00000000 data, annotated contig 1297</fullName>
    </submittedName>
</protein>
<dbReference type="OMA" id="CRSLWEP"/>
<feature type="compositionally biased region" description="Basic and acidic residues" evidence="1">
    <location>
        <begin position="380"/>
        <end position="397"/>
    </location>
</feature>
<evidence type="ECO:0000313" key="3">
    <source>
        <dbReference type="EMBL" id="CCD12342.1"/>
    </source>
</evidence>
<dbReference type="PROSITE" id="PS50076">
    <property type="entry name" value="DNAJ_2"/>
    <property type="match status" value="1"/>
</dbReference>
<evidence type="ECO:0000313" key="4">
    <source>
        <dbReference type="Proteomes" id="UP000000702"/>
    </source>
</evidence>
<dbReference type="AlphaFoldDB" id="F9W593"/>
<feature type="compositionally biased region" description="Polar residues" evidence="1">
    <location>
        <begin position="414"/>
        <end position="423"/>
    </location>
</feature>
<gene>
    <name evidence="3" type="ORF">TCIL3000_0_32330</name>
</gene>